<dbReference type="PANTHER" id="PTHR24064">
    <property type="entry name" value="SOLUTE CARRIER FAMILY 22 MEMBER"/>
    <property type="match status" value="1"/>
</dbReference>
<keyword evidence="2 5" id="KW-0812">Transmembrane</keyword>
<evidence type="ECO:0000256" key="5">
    <source>
        <dbReference type="SAM" id="Phobius"/>
    </source>
</evidence>
<comment type="subcellular location">
    <subcellularLocation>
        <location evidence="1">Membrane</location>
        <topology evidence="1">Multi-pass membrane protein</topology>
    </subcellularLocation>
</comment>
<feature type="transmembrane region" description="Helical" evidence="5">
    <location>
        <begin position="326"/>
        <end position="351"/>
    </location>
</feature>
<evidence type="ECO:0000256" key="2">
    <source>
        <dbReference type="ARBA" id="ARBA00022692"/>
    </source>
</evidence>
<accession>A0A8D0FXW3</accession>
<feature type="transmembrane region" description="Helical" evidence="5">
    <location>
        <begin position="415"/>
        <end position="437"/>
    </location>
</feature>
<protein>
    <recommendedName>
        <fullName evidence="6">Major facilitator superfamily (MFS) profile domain-containing protein</fullName>
    </recommendedName>
</protein>
<keyword evidence="3 5" id="KW-1133">Transmembrane helix</keyword>
<dbReference type="SUPFAM" id="SSF103473">
    <property type="entry name" value="MFS general substrate transporter"/>
    <property type="match status" value="1"/>
</dbReference>
<dbReference type="PROSITE" id="PS50850">
    <property type="entry name" value="MFS"/>
    <property type="match status" value="1"/>
</dbReference>
<reference evidence="7" key="1">
    <citation type="submission" date="2025-08" db="UniProtKB">
        <authorList>
            <consortium name="Ensembl"/>
        </authorList>
    </citation>
    <scope>IDENTIFICATION</scope>
</reference>
<feature type="domain" description="Major facilitator superfamily (MFS) profile" evidence="6">
    <location>
        <begin position="87"/>
        <end position="468"/>
    </location>
</feature>
<feature type="transmembrane region" description="Helical" evidence="5">
    <location>
        <begin position="380"/>
        <end position="403"/>
    </location>
</feature>
<dbReference type="Ensembl" id="ENSSOCT00000021222.1">
    <property type="protein sequence ID" value="ENSSOCP00000020703.1"/>
    <property type="gene ID" value="ENSSOCG00000015240.1"/>
</dbReference>
<feature type="transmembrane region" description="Helical" evidence="5">
    <location>
        <begin position="228"/>
        <end position="246"/>
    </location>
</feature>
<evidence type="ECO:0000313" key="7">
    <source>
        <dbReference type="Ensembl" id="ENSSOCP00000020703.1"/>
    </source>
</evidence>
<dbReference type="Pfam" id="PF00083">
    <property type="entry name" value="Sugar_tr"/>
    <property type="match status" value="1"/>
</dbReference>
<evidence type="ECO:0000313" key="8">
    <source>
        <dbReference type="Proteomes" id="UP000694551"/>
    </source>
</evidence>
<name>A0A8D0FXW3_STROC</name>
<organism evidence="7 8">
    <name type="scientific">Strix occidentalis caurina</name>
    <name type="common">northern spotted owl</name>
    <dbReference type="NCBI Taxonomy" id="311401"/>
    <lineage>
        <taxon>Eukaryota</taxon>
        <taxon>Metazoa</taxon>
        <taxon>Chordata</taxon>
        <taxon>Craniata</taxon>
        <taxon>Vertebrata</taxon>
        <taxon>Euteleostomi</taxon>
        <taxon>Archelosauria</taxon>
        <taxon>Archosauria</taxon>
        <taxon>Dinosauria</taxon>
        <taxon>Saurischia</taxon>
        <taxon>Theropoda</taxon>
        <taxon>Coelurosauria</taxon>
        <taxon>Aves</taxon>
        <taxon>Neognathae</taxon>
        <taxon>Neoaves</taxon>
        <taxon>Telluraves</taxon>
        <taxon>Strigiformes</taxon>
        <taxon>Strigidae</taxon>
        <taxon>Strix</taxon>
    </lineage>
</organism>
<dbReference type="InterPro" id="IPR005828">
    <property type="entry name" value="MFS_sugar_transport-like"/>
</dbReference>
<sequence>VAVGDFGPFQKCLVLLTLFPCLSVAFHQFCQLFMVPHVPHHCDTSWIRAIGPNLTEEEQLNLTLPRDVDGVYEQCYMYSPVDWDLGSIVAYGLNATEKCSSGWVYPSAQQPSLLTEFDLVCDRKYLNDISQSIYMLGLFLGSMIFGPLSDRIGRRPVILISIFLQGLFGVGIAFVPHFYVYMAFRCVVGASVSGITMTILAVLISHCFFAIGQMILAGLSYGIRNWRLLEIAGSAPVFALFFYIWVLPESARWLVTKGRIEEAKKVLQKAASINKRTIPPGLLEQVPVMTWGTACCLQRLPSALGFVNSLVYYGLSLNVTNFGLDIYLTQLAFGAVEIPARVSCIFMLQWFGRKKSQALLLLLSGLVCLIITGIPEDQPVATTILAIIGKFTASASFSTSYVYSAELFPTVIRQTGVGLCSMSARVAGIMAPLIRLLGQYHRAIPMAIFGSAPMVGGLLCFLLPETRGTDLVDDTGDGCPPAEVGTQRCPCCLFGRDMWCQSCGRPSAWHGLGLGVSLRAYSGGGQGAGQAHCEGRGGGPITLPMVVIPSFLSMQWKDSRNGWYFACVPLSSPWKGQSIVAMSSGFWSLVAPSPHSPWDEVGLHPKTFVVLLGERCPQGAESG</sequence>
<feature type="transmembrane region" description="Helical" evidence="5">
    <location>
        <begin position="133"/>
        <end position="150"/>
    </location>
</feature>
<keyword evidence="8" id="KW-1185">Reference proteome</keyword>
<feature type="transmembrane region" description="Helical" evidence="5">
    <location>
        <begin position="443"/>
        <end position="463"/>
    </location>
</feature>
<dbReference type="Gene3D" id="1.20.1250.20">
    <property type="entry name" value="MFS general substrate transporter like domains"/>
    <property type="match status" value="1"/>
</dbReference>
<reference evidence="7" key="2">
    <citation type="submission" date="2025-09" db="UniProtKB">
        <authorList>
            <consortium name="Ensembl"/>
        </authorList>
    </citation>
    <scope>IDENTIFICATION</scope>
</reference>
<dbReference type="GO" id="GO:0022857">
    <property type="term" value="F:transmembrane transporter activity"/>
    <property type="evidence" value="ECO:0007669"/>
    <property type="project" value="InterPro"/>
</dbReference>
<feature type="transmembrane region" description="Helical" evidence="5">
    <location>
        <begin position="192"/>
        <end position="216"/>
    </location>
</feature>
<keyword evidence="4 5" id="KW-0472">Membrane</keyword>
<evidence type="ECO:0000256" key="1">
    <source>
        <dbReference type="ARBA" id="ARBA00004141"/>
    </source>
</evidence>
<evidence type="ECO:0000259" key="6">
    <source>
        <dbReference type="PROSITE" id="PS50850"/>
    </source>
</evidence>
<proteinExistence type="predicted"/>
<dbReference type="GO" id="GO:0016020">
    <property type="term" value="C:membrane"/>
    <property type="evidence" value="ECO:0007669"/>
    <property type="project" value="UniProtKB-SubCell"/>
</dbReference>
<dbReference type="InterPro" id="IPR020846">
    <property type="entry name" value="MFS_dom"/>
</dbReference>
<evidence type="ECO:0000256" key="3">
    <source>
        <dbReference type="ARBA" id="ARBA00022989"/>
    </source>
</evidence>
<feature type="transmembrane region" description="Helical" evidence="5">
    <location>
        <begin position="157"/>
        <end position="180"/>
    </location>
</feature>
<dbReference type="InterPro" id="IPR036259">
    <property type="entry name" value="MFS_trans_sf"/>
</dbReference>
<dbReference type="AlphaFoldDB" id="A0A8D0FXW3"/>
<feature type="transmembrane region" description="Helical" evidence="5">
    <location>
        <begin position="358"/>
        <end position="374"/>
    </location>
</feature>
<evidence type="ECO:0000256" key="4">
    <source>
        <dbReference type="ARBA" id="ARBA00023136"/>
    </source>
</evidence>
<dbReference type="Proteomes" id="UP000694551">
    <property type="component" value="Unplaced"/>
</dbReference>